<proteinExistence type="predicted"/>
<dbReference type="InterPro" id="IPR000014">
    <property type="entry name" value="PAS"/>
</dbReference>
<dbReference type="GO" id="GO:0016020">
    <property type="term" value="C:membrane"/>
    <property type="evidence" value="ECO:0007669"/>
    <property type="project" value="UniProtKB-SubCell"/>
</dbReference>
<dbReference type="SMART" id="SM00387">
    <property type="entry name" value="HATPase_c"/>
    <property type="match status" value="1"/>
</dbReference>
<dbReference type="InterPro" id="IPR003661">
    <property type="entry name" value="HisK_dim/P_dom"/>
</dbReference>
<dbReference type="InterPro" id="IPR036890">
    <property type="entry name" value="HATPase_C_sf"/>
</dbReference>
<comment type="catalytic activity">
    <reaction evidence="1">
        <text>ATP + protein L-histidine = ADP + protein N-phospho-L-histidine.</text>
        <dbReference type="EC" id="2.7.13.3"/>
    </reaction>
</comment>
<evidence type="ECO:0000256" key="1">
    <source>
        <dbReference type="ARBA" id="ARBA00000085"/>
    </source>
</evidence>
<keyword evidence="4" id="KW-0808">Transferase</keyword>
<reference evidence="10" key="1">
    <citation type="journal article" date="2014" name="Int. J. Syst. Evol. Microbiol.">
        <title>Complete genome sequence of Corynebacterium casei LMG S-19264T (=DSM 44701T), isolated from a smear-ripened cheese.</title>
        <authorList>
            <consortium name="US DOE Joint Genome Institute (JGI-PGF)"/>
            <person name="Walter F."/>
            <person name="Albersmeier A."/>
            <person name="Kalinowski J."/>
            <person name="Ruckert C."/>
        </authorList>
    </citation>
    <scope>NUCLEOTIDE SEQUENCE</scope>
    <source>
        <strain evidence="10">KCTC 12113</strain>
    </source>
</reference>
<feature type="coiled-coil region" evidence="7">
    <location>
        <begin position="164"/>
        <end position="195"/>
    </location>
</feature>
<evidence type="ECO:0000256" key="6">
    <source>
        <dbReference type="ARBA" id="ARBA00023136"/>
    </source>
</evidence>
<evidence type="ECO:0000313" key="11">
    <source>
        <dbReference type="Proteomes" id="UP000634668"/>
    </source>
</evidence>
<feature type="domain" description="Histidine kinase" evidence="8">
    <location>
        <begin position="198"/>
        <end position="424"/>
    </location>
</feature>
<dbReference type="Pfam" id="PF00512">
    <property type="entry name" value="HisKA"/>
    <property type="match status" value="1"/>
</dbReference>
<dbReference type="InterPro" id="IPR036097">
    <property type="entry name" value="HisK_dim/P_sf"/>
</dbReference>
<dbReference type="SUPFAM" id="SSF47384">
    <property type="entry name" value="Homodimeric domain of signal transducing histidine kinase"/>
    <property type="match status" value="1"/>
</dbReference>
<dbReference type="Pfam" id="PF13426">
    <property type="entry name" value="PAS_9"/>
    <property type="match status" value="1"/>
</dbReference>
<keyword evidence="11" id="KW-1185">Reference proteome</keyword>
<dbReference type="Gene3D" id="3.30.565.10">
    <property type="entry name" value="Histidine kinase-like ATPase, C-terminal domain"/>
    <property type="match status" value="1"/>
</dbReference>
<evidence type="ECO:0000256" key="7">
    <source>
        <dbReference type="SAM" id="Coils"/>
    </source>
</evidence>
<dbReference type="InterPro" id="IPR003594">
    <property type="entry name" value="HATPase_dom"/>
</dbReference>
<dbReference type="NCBIfam" id="TIGR00229">
    <property type="entry name" value="sensory_box"/>
    <property type="match status" value="1"/>
</dbReference>
<dbReference type="EC" id="2.7.13.3" evidence="2"/>
<dbReference type="GO" id="GO:0030295">
    <property type="term" value="F:protein kinase activator activity"/>
    <property type="evidence" value="ECO:0007669"/>
    <property type="project" value="TreeGrafter"/>
</dbReference>
<keyword evidence="3" id="KW-0597">Phosphoprotein</keyword>
<dbReference type="SMART" id="SM00388">
    <property type="entry name" value="HisKA"/>
    <property type="match status" value="1"/>
</dbReference>
<dbReference type="InterPro" id="IPR004358">
    <property type="entry name" value="Sig_transdc_His_kin-like_C"/>
</dbReference>
<dbReference type="SUPFAM" id="SSF55785">
    <property type="entry name" value="PYP-like sensor domain (PAS domain)"/>
    <property type="match status" value="1"/>
</dbReference>
<sequence>MRELSREELLTRIEELEQQLIDSEQMVEAIKMGEVDAFAINKDNQSQVYTLQSGDYAYRVLIEEFSEGAINVTEDGLIVYTNPYFCELMESSYNQMIGSSITDFIGEDSKLKFDKLFQGSLQKKTKGEINLTVNGKIIPVFVYLTSLRPHIATVGIIFTDLTEKKRNEEVILEYQDNLEKKNNELNQNNKELASFAYVASHDLQEPLRKIQLYSSRIMERELNDVSDTGKDYFNRIIGSAKRMQDLIQDLLAYSRTDTVKGVFEMVELSSVLEDVKLELMEEIELNDASINLISSCKVNVITFQFRQLLNNLISNALKFSRPGQSPQIKIESDIITDLDIDEVPKKRDKSYCRIVITDNGIGFAQEYSEKIFQLFQRLHGKSEYSGTGIGLAIVKKIVENHNGYISASSGVGQGAVFTIYIPEI</sequence>
<reference evidence="10" key="2">
    <citation type="submission" date="2020-09" db="EMBL/GenBank/DDBJ databases">
        <authorList>
            <person name="Sun Q."/>
            <person name="Kim S."/>
        </authorList>
    </citation>
    <scope>NUCLEOTIDE SEQUENCE</scope>
    <source>
        <strain evidence="10">KCTC 12113</strain>
    </source>
</reference>
<dbReference type="AlphaFoldDB" id="A0A918INR0"/>
<dbReference type="CDD" id="cd00130">
    <property type="entry name" value="PAS"/>
    <property type="match status" value="1"/>
</dbReference>
<keyword evidence="7" id="KW-0175">Coiled coil</keyword>
<keyword evidence="6" id="KW-0472">Membrane</keyword>
<dbReference type="InterPro" id="IPR035965">
    <property type="entry name" value="PAS-like_dom_sf"/>
</dbReference>
<dbReference type="Proteomes" id="UP000634668">
    <property type="component" value="Unassembled WGS sequence"/>
</dbReference>
<dbReference type="GO" id="GO:0000155">
    <property type="term" value="F:phosphorelay sensor kinase activity"/>
    <property type="evidence" value="ECO:0007669"/>
    <property type="project" value="InterPro"/>
</dbReference>
<dbReference type="PRINTS" id="PR00344">
    <property type="entry name" value="BCTRLSENSOR"/>
</dbReference>
<dbReference type="Gene3D" id="3.30.450.20">
    <property type="entry name" value="PAS domain"/>
    <property type="match status" value="1"/>
</dbReference>
<evidence type="ECO:0000256" key="5">
    <source>
        <dbReference type="ARBA" id="ARBA00022777"/>
    </source>
</evidence>
<protein>
    <recommendedName>
        <fullName evidence="2">histidine kinase</fullName>
        <ecNumber evidence="2">2.7.13.3</ecNumber>
    </recommendedName>
</protein>
<accession>A0A918INR0</accession>
<evidence type="ECO:0000259" key="9">
    <source>
        <dbReference type="PROSITE" id="PS50112"/>
    </source>
</evidence>
<dbReference type="GO" id="GO:0007234">
    <property type="term" value="P:osmosensory signaling via phosphorelay pathway"/>
    <property type="evidence" value="ECO:0007669"/>
    <property type="project" value="TreeGrafter"/>
</dbReference>
<gene>
    <name evidence="10" type="ORF">GCM10007383_03710</name>
</gene>
<evidence type="ECO:0000256" key="2">
    <source>
        <dbReference type="ARBA" id="ARBA00012438"/>
    </source>
</evidence>
<keyword evidence="5" id="KW-0418">Kinase</keyword>
<dbReference type="SMART" id="SM00091">
    <property type="entry name" value="PAS"/>
    <property type="match status" value="1"/>
</dbReference>
<evidence type="ECO:0000313" key="10">
    <source>
        <dbReference type="EMBL" id="GGW23013.1"/>
    </source>
</evidence>
<comment type="caution">
    <text evidence="10">The sequence shown here is derived from an EMBL/GenBank/DDBJ whole genome shotgun (WGS) entry which is preliminary data.</text>
</comment>
<dbReference type="EMBL" id="BMWP01000002">
    <property type="protein sequence ID" value="GGW23013.1"/>
    <property type="molecule type" value="Genomic_DNA"/>
</dbReference>
<dbReference type="SUPFAM" id="SSF55874">
    <property type="entry name" value="ATPase domain of HSP90 chaperone/DNA topoisomerase II/histidine kinase"/>
    <property type="match status" value="1"/>
</dbReference>
<evidence type="ECO:0000256" key="3">
    <source>
        <dbReference type="ARBA" id="ARBA00022553"/>
    </source>
</evidence>
<dbReference type="InterPro" id="IPR050351">
    <property type="entry name" value="BphY/WalK/GraS-like"/>
</dbReference>
<dbReference type="InterPro" id="IPR005467">
    <property type="entry name" value="His_kinase_dom"/>
</dbReference>
<dbReference type="PROSITE" id="PS50112">
    <property type="entry name" value="PAS"/>
    <property type="match status" value="1"/>
</dbReference>
<evidence type="ECO:0000256" key="4">
    <source>
        <dbReference type="ARBA" id="ARBA00022679"/>
    </source>
</evidence>
<dbReference type="CDD" id="cd00082">
    <property type="entry name" value="HisKA"/>
    <property type="match status" value="1"/>
</dbReference>
<organism evidence="10 11">
    <name type="scientific">Arenibacter certesii</name>
    <dbReference type="NCBI Taxonomy" id="228955"/>
    <lineage>
        <taxon>Bacteria</taxon>
        <taxon>Pseudomonadati</taxon>
        <taxon>Bacteroidota</taxon>
        <taxon>Flavobacteriia</taxon>
        <taxon>Flavobacteriales</taxon>
        <taxon>Flavobacteriaceae</taxon>
        <taxon>Arenibacter</taxon>
    </lineage>
</organism>
<evidence type="ECO:0000259" key="8">
    <source>
        <dbReference type="PROSITE" id="PS50109"/>
    </source>
</evidence>
<dbReference type="Pfam" id="PF02518">
    <property type="entry name" value="HATPase_c"/>
    <property type="match status" value="1"/>
</dbReference>
<name>A0A918INR0_9FLAO</name>
<dbReference type="GO" id="GO:0000156">
    <property type="term" value="F:phosphorelay response regulator activity"/>
    <property type="evidence" value="ECO:0007669"/>
    <property type="project" value="TreeGrafter"/>
</dbReference>
<dbReference type="RefSeq" id="WP_051315598.1">
    <property type="nucleotide sequence ID" value="NZ_BMWP01000002.1"/>
</dbReference>
<feature type="coiled-coil region" evidence="7">
    <location>
        <begin position="6"/>
        <end position="33"/>
    </location>
</feature>
<dbReference type="PROSITE" id="PS50109">
    <property type="entry name" value="HIS_KIN"/>
    <property type="match status" value="1"/>
</dbReference>
<dbReference type="Gene3D" id="1.10.287.130">
    <property type="match status" value="1"/>
</dbReference>
<dbReference type="PANTHER" id="PTHR42878">
    <property type="entry name" value="TWO-COMPONENT HISTIDINE KINASE"/>
    <property type="match status" value="1"/>
</dbReference>
<dbReference type="PANTHER" id="PTHR42878:SF15">
    <property type="entry name" value="BACTERIOPHYTOCHROME"/>
    <property type="match status" value="1"/>
</dbReference>
<feature type="domain" description="PAS" evidence="9">
    <location>
        <begin position="54"/>
        <end position="124"/>
    </location>
</feature>